<keyword evidence="1" id="KW-0472">Membrane</keyword>
<accession>A0A0M2H2T1</accession>
<proteinExistence type="predicted"/>
<organism evidence="2 3">
    <name type="scientific">Microbacterium trichothecenolyticum</name>
    <name type="common">Aureobacterium trichothecenolyticum</name>
    <dbReference type="NCBI Taxonomy" id="69370"/>
    <lineage>
        <taxon>Bacteria</taxon>
        <taxon>Bacillati</taxon>
        <taxon>Actinomycetota</taxon>
        <taxon>Actinomycetes</taxon>
        <taxon>Micrococcales</taxon>
        <taxon>Microbacteriaceae</taxon>
        <taxon>Microbacterium</taxon>
    </lineage>
</organism>
<dbReference type="EMBL" id="JYJA01000039">
    <property type="protein sequence ID" value="KJL40578.1"/>
    <property type="molecule type" value="Genomic_DNA"/>
</dbReference>
<gene>
    <name evidence="2" type="ORF">RS82_03194</name>
</gene>
<evidence type="ECO:0000313" key="2">
    <source>
        <dbReference type="EMBL" id="KJL40578.1"/>
    </source>
</evidence>
<feature type="transmembrane region" description="Helical" evidence="1">
    <location>
        <begin position="42"/>
        <end position="66"/>
    </location>
</feature>
<comment type="caution">
    <text evidence="2">The sequence shown here is derived from an EMBL/GenBank/DDBJ whole genome shotgun (WGS) entry which is preliminary data.</text>
</comment>
<protein>
    <submittedName>
        <fullName evidence="2">Uncharacterized protein</fullName>
    </submittedName>
</protein>
<dbReference type="RefSeq" id="WP_045301200.1">
    <property type="nucleotide sequence ID" value="NZ_JYJA01000039.1"/>
</dbReference>
<dbReference type="Proteomes" id="UP000034098">
    <property type="component" value="Unassembled WGS sequence"/>
</dbReference>
<name>A0A0M2H2T1_MICTR</name>
<evidence type="ECO:0000313" key="3">
    <source>
        <dbReference type="Proteomes" id="UP000034098"/>
    </source>
</evidence>
<reference evidence="2 3" key="1">
    <citation type="submission" date="2015-02" db="EMBL/GenBank/DDBJ databases">
        <title>Draft genome sequences of ten Microbacterium spp. with emphasis on heavy metal contaminated environments.</title>
        <authorList>
            <person name="Corretto E."/>
        </authorList>
    </citation>
    <scope>NUCLEOTIDE SEQUENCE [LARGE SCALE GENOMIC DNA]</scope>
    <source>
        <strain evidence="2 3">DSM 8608</strain>
    </source>
</reference>
<dbReference type="AlphaFoldDB" id="A0A0M2H2T1"/>
<keyword evidence="1" id="KW-0812">Transmembrane</keyword>
<feature type="transmembrane region" description="Helical" evidence="1">
    <location>
        <begin position="73"/>
        <end position="93"/>
    </location>
</feature>
<keyword evidence="3" id="KW-1185">Reference proteome</keyword>
<evidence type="ECO:0000256" key="1">
    <source>
        <dbReference type="SAM" id="Phobius"/>
    </source>
</evidence>
<dbReference type="PATRIC" id="fig|69370.6.peg.3253"/>
<sequence>MNGWVLALALVSAAVNAFGILGGRAAVEGARAEDHVARTTGWYLLIRCAALVVAALIGALGVWLAWRWEVRGWVFAVAAVTVLVQLLDVPVWLSQPDRWKAAVALSLALVVVAVGAVALLAP</sequence>
<keyword evidence="1" id="KW-1133">Transmembrane helix</keyword>
<feature type="transmembrane region" description="Helical" evidence="1">
    <location>
        <begin position="99"/>
        <end position="121"/>
    </location>
</feature>